<keyword evidence="2" id="KW-0804">Transcription</keyword>
<dbReference type="PROSITE" id="PS51037">
    <property type="entry name" value="YEATS"/>
    <property type="match status" value="1"/>
</dbReference>
<dbReference type="InterPro" id="IPR038704">
    <property type="entry name" value="YEAST_sf"/>
</dbReference>
<dbReference type="EMBL" id="CANHGI010000004">
    <property type="protein sequence ID" value="CAI5448739.1"/>
    <property type="molecule type" value="Genomic_DNA"/>
</dbReference>
<dbReference type="AlphaFoldDB" id="A0A9P1IQY3"/>
<accession>A0A9P1IQY3</accession>
<protein>
    <recommendedName>
        <fullName evidence="7">YEATS domain-containing protein</fullName>
    </recommendedName>
</protein>
<gene>
    <name evidence="8" type="ORF">CAMP_LOCUS11376</name>
</gene>
<evidence type="ECO:0000256" key="5">
    <source>
        <dbReference type="SAM" id="Coils"/>
    </source>
</evidence>
<proteinExistence type="predicted"/>
<feature type="domain" description="YEATS" evidence="7">
    <location>
        <begin position="7"/>
        <end position="150"/>
    </location>
</feature>
<keyword evidence="1" id="KW-0805">Transcription regulation</keyword>
<evidence type="ECO:0000256" key="2">
    <source>
        <dbReference type="ARBA" id="ARBA00023163"/>
    </source>
</evidence>
<dbReference type="PANTHER" id="PTHR47573">
    <property type="entry name" value="PROTEIN AF-9 HOMOLOG"/>
    <property type="match status" value="1"/>
</dbReference>
<dbReference type="GO" id="GO:0005634">
    <property type="term" value="C:nucleus"/>
    <property type="evidence" value="ECO:0007669"/>
    <property type="project" value="UniProtKB-SubCell"/>
</dbReference>
<keyword evidence="3 4" id="KW-0539">Nucleus</keyword>
<dbReference type="CDD" id="cd16909">
    <property type="entry name" value="YEATS_GAS41_like"/>
    <property type="match status" value="1"/>
</dbReference>
<dbReference type="Proteomes" id="UP001152747">
    <property type="component" value="Unassembled WGS sequence"/>
</dbReference>
<dbReference type="OrthoDB" id="16041at2759"/>
<feature type="compositionally biased region" description="Polar residues" evidence="6">
    <location>
        <begin position="211"/>
        <end position="226"/>
    </location>
</feature>
<keyword evidence="5" id="KW-0175">Coiled coil</keyword>
<reference evidence="8" key="1">
    <citation type="submission" date="2022-11" db="EMBL/GenBank/DDBJ databases">
        <authorList>
            <person name="Kikuchi T."/>
        </authorList>
    </citation>
    <scope>NUCLEOTIDE SEQUENCE</scope>
    <source>
        <strain evidence="8">PS1010</strain>
    </source>
</reference>
<dbReference type="GO" id="GO:0006355">
    <property type="term" value="P:regulation of DNA-templated transcription"/>
    <property type="evidence" value="ECO:0007669"/>
    <property type="project" value="InterPro"/>
</dbReference>
<evidence type="ECO:0000259" key="7">
    <source>
        <dbReference type="PROSITE" id="PS51037"/>
    </source>
</evidence>
<dbReference type="InterPro" id="IPR055129">
    <property type="entry name" value="YEATS_dom"/>
</dbReference>
<comment type="subcellular location">
    <subcellularLocation>
        <location evidence="4">Nucleus</location>
    </subcellularLocation>
</comment>
<keyword evidence="9" id="KW-1185">Reference proteome</keyword>
<sequence length="226" mass="26361">MGEVVERMKKKTIIKPIVYGNTTTAFGYKRESDMHTHQWTVFLKPYLAEDPTKWIRKVQFKLHESYANPYRVVEKPPYEITETGWGEFEIQIRIYFIDPNEKPITAFHYLRLFQPVFTLPNGSQMVSAEYYDEIIFQEPTVQLYKALQAGEGKRPDKQAFTHDIEQVKTRTKEIGELAQKEIAAEIEDLRDALKEAHKMIVKYSAEISELPEQNDQQDSGQQTPIG</sequence>
<dbReference type="Pfam" id="PF03366">
    <property type="entry name" value="YEATS"/>
    <property type="match status" value="1"/>
</dbReference>
<feature type="coiled-coil region" evidence="5">
    <location>
        <begin position="179"/>
        <end position="206"/>
    </location>
</feature>
<dbReference type="Gene3D" id="2.60.40.1970">
    <property type="entry name" value="YEATS domain"/>
    <property type="match status" value="1"/>
</dbReference>
<evidence type="ECO:0000256" key="1">
    <source>
        <dbReference type="ARBA" id="ARBA00023015"/>
    </source>
</evidence>
<evidence type="ECO:0000256" key="6">
    <source>
        <dbReference type="SAM" id="MobiDB-lite"/>
    </source>
</evidence>
<name>A0A9P1IQY3_9PELO</name>
<comment type="caution">
    <text evidence="8">The sequence shown here is derived from an EMBL/GenBank/DDBJ whole genome shotgun (WGS) entry which is preliminary data.</text>
</comment>
<dbReference type="PANTHER" id="PTHR47573:SF1">
    <property type="entry name" value="PROTEIN AF-9 HOMOLOG"/>
    <property type="match status" value="1"/>
</dbReference>
<evidence type="ECO:0000256" key="3">
    <source>
        <dbReference type="ARBA" id="ARBA00023242"/>
    </source>
</evidence>
<evidence type="ECO:0000313" key="8">
    <source>
        <dbReference type="EMBL" id="CAI5448739.1"/>
    </source>
</evidence>
<evidence type="ECO:0000313" key="9">
    <source>
        <dbReference type="Proteomes" id="UP001152747"/>
    </source>
</evidence>
<organism evidence="8 9">
    <name type="scientific">Caenorhabditis angaria</name>
    <dbReference type="NCBI Taxonomy" id="860376"/>
    <lineage>
        <taxon>Eukaryota</taxon>
        <taxon>Metazoa</taxon>
        <taxon>Ecdysozoa</taxon>
        <taxon>Nematoda</taxon>
        <taxon>Chromadorea</taxon>
        <taxon>Rhabditida</taxon>
        <taxon>Rhabditina</taxon>
        <taxon>Rhabditomorpha</taxon>
        <taxon>Rhabditoidea</taxon>
        <taxon>Rhabditidae</taxon>
        <taxon>Peloderinae</taxon>
        <taxon>Caenorhabditis</taxon>
    </lineage>
</organism>
<feature type="region of interest" description="Disordered" evidence="6">
    <location>
        <begin position="207"/>
        <end position="226"/>
    </location>
</feature>
<evidence type="ECO:0000256" key="4">
    <source>
        <dbReference type="PROSITE-ProRule" id="PRU00376"/>
    </source>
</evidence>
<dbReference type="InterPro" id="IPR005033">
    <property type="entry name" value="YEATS"/>
</dbReference>